<dbReference type="InterPro" id="IPR036034">
    <property type="entry name" value="PDZ_sf"/>
</dbReference>
<protein>
    <recommendedName>
        <fullName evidence="2">PDZ domain-containing protein</fullName>
    </recommendedName>
</protein>
<evidence type="ECO:0000313" key="4">
    <source>
        <dbReference type="Proteomes" id="UP001163046"/>
    </source>
</evidence>
<feature type="domain" description="PDZ" evidence="2">
    <location>
        <begin position="19"/>
        <end position="73"/>
    </location>
</feature>
<feature type="domain" description="PDZ" evidence="2">
    <location>
        <begin position="173"/>
        <end position="255"/>
    </location>
</feature>
<evidence type="ECO:0000259" key="2">
    <source>
        <dbReference type="PROSITE" id="PS50106"/>
    </source>
</evidence>
<dbReference type="AlphaFoldDB" id="A0A9X0CUY9"/>
<keyword evidence="4" id="KW-1185">Reference proteome</keyword>
<dbReference type="Pfam" id="PF00595">
    <property type="entry name" value="PDZ"/>
    <property type="match status" value="2"/>
</dbReference>
<dbReference type="GO" id="GO:0005737">
    <property type="term" value="C:cytoplasm"/>
    <property type="evidence" value="ECO:0007669"/>
    <property type="project" value="TreeGrafter"/>
</dbReference>
<dbReference type="Gene3D" id="2.30.42.10">
    <property type="match status" value="2"/>
</dbReference>
<proteinExistence type="predicted"/>
<dbReference type="CDD" id="cd06735">
    <property type="entry name" value="PDZ5_MAGI-1_3-like"/>
    <property type="match status" value="1"/>
</dbReference>
<comment type="caution">
    <text evidence="3">The sequence shown here is derived from an EMBL/GenBank/DDBJ whole genome shotgun (WGS) entry which is preliminary data.</text>
</comment>
<dbReference type="SMART" id="SM00228">
    <property type="entry name" value="PDZ"/>
    <property type="match status" value="2"/>
</dbReference>
<dbReference type="PANTHER" id="PTHR10316">
    <property type="entry name" value="MEMBRANE ASSOCIATED GUANYLATE KINASE-RELATED"/>
    <property type="match status" value="1"/>
</dbReference>
<dbReference type="InterPro" id="IPR001478">
    <property type="entry name" value="PDZ"/>
</dbReference>
<dbReference type="SUPFAM" id="SSF50156">
    <property type="entry name" value="PDZ domain-like"/>
    <property type="match status" value="2"/>
</dbReference>
<dbReference type="Proteomes" id="UP001163046">
    <property type="component" value="Unassembled WGS sequence"/>
</dbReference>
<reference evidence="3" key="1">
    <citation type="submission" date="2023-01" db="EMBL/GenBank/DDBJ databases">
        <title>Genome assembly of the deep-sea coral Lophelia pertusa.</title>
        <authorList>
            <person name="Herrera S."/>
            <person name="Cordes E."/>
        </authorList>
    </citation>
    <scope>NUCLEOTIDE SEQUENCE</scope>
    <source>
        <strain evidence="3">USNM1676648</strain>
        <tissue evidence="3">Polyp</tissue>
    </source>
</reference>
<evidence type="ECO:0000256" key="1">
    <source>
        <dbReference type="SAM" id="MobiDB-lite"/>
    </source>
</evidence>
<organism evidence="3 4">
    <name type="scientific">Desmophyllum pertusum</name>
    <dbReference type="NCBI Taxonomy" id="174260"/>
    <lineage>
        <taxon>Eukaryota</taxon>
        <taxon>Metazoa</taxon>
        <taxon>Cnidaria</taxon>
        <taxon>Anthozoa</taxon>
        <taxon>Hexacorallia</taxon>
        <taxon>Scleractinia</taxon>
        <taxon>Caryophylliina</taxon>
        <taxon>Caryophylliidae</taxon>
        <taxon>Desmophyllum</taxon>
    </lineage>
</organism>
<sequence length="292" mass="32057">MSPLCCLGNISLSPLLSGRIIQGSPADRCRQLHVGDRLVAVNNASIVGVHHSDIVDTIKQSGRTVTLRIAQQRPLGHAGSNKRRGTLPKLSKNTKPQFTTAAKGPPRVAPKPSREKVLMAQEERRRKEDSFNDVRNDMRRRSNPDIPSRPPQPSQNYTGGVRDVRGSSQQTMEVELARDSQGYGFSIRGGRELNLPIFVLRMAEGGVAHRDGRLRVGDEILEINGRSTVQIPHADAINLIKSGGNRVRLVIHRTNKPVYLDGIPNGGQAIAKGGSLPRANWKNPSYHGMYQS</sequence>
<dbReference type="EMBL" id="MU826396">
    <property type="protein sequence ID" value="KAJ7376575.1"/>
    <property type="molecule type" value="Genomic_DNA"/>
</dbReference>
<dbReference type="OrthoDB" id="66881at2759"/>
<feature type="region of interest" description="Disordered" evidence="1">
    <location>
        <begin position="71"/>
        <end position="170"/>
    </location>
</feature>
<accession>A0A9X0CUY9</accession>
<feature type="compositionally biased region" description="Polar residues" evidence="1">
    <location>
        <begin position="91"/>
        <end position="100"/>
    </location>
</feature>
<name>A0A9X0CUY9_9CNID</name>
<dbReference type="GO" id="GO:0007165">
    <property type="term" value="P:signal transduction"/>
    <property type="evidence" value="ECO:0007669"/>
    <property type="project" value="TreeGrafter"/>
</dbReference>
<dbReference type="PROSITE" id="PS50106">
    <property type="entry name" value="PDZ"/>
    <property type="match status" value="2"/>
</dbReference>
<feature type="compositionally biased region" description="Basic and acidic residues" evidence="1">
    <location>
        <begin position="112"/>
        <end position="143"/>
    </location>
</feature>
<gene>
    <name evidence="3" type="ORF">OS493_034032</name>
</gene>
<evidence type="ECO:0000313" key="3">
    <source>
        <dbReference type="EMBL" id="KAJ7376575.1"/>
    </source>
</evidence>
<dbReference type="PANTHER" id="PTHR10316:SF40">
    <property type="entry name" value="LD27118P"/>
    <property type="match status" value="1"/>
</dbReference>